<evidence type="ECO:0000313" key="2">
    <source>
        <dbReference type="Proteomes" id="UP000030104"/>
    </source>
</evidence>
<comment type="caution">
    <text evidence="1">The sequence shown here is derived from an EMBL/GenBank/DDBJ whole genome shotgun (WGS) entry which is preliminary data.</text>
</comment>
<protein>
    <submittedName>
        <fullName evidence="1">Uncharacterized protein</fullName>
    </submittedName>
</protein>
<proteinExistence type="predicted"/>
<reference evidence="1 2" key="1">
    <citation type="journal article" date="2015" name="Mol. Plant Microbe Interact.">
        <title>Genome, transcriptome, and functional analyses of Penicillium expansum provide new insights into secondary metabolism and pathogenicity.</title>
        <authorList>
            <person name="Ballester A.R."/>
            <person name="Marcet-Houben M."/>
            <person name="Levin E."/>
            <person name="Sela N."/>
            <person name="Selma-Lazaro C."/>
            <person name="Carmona L."/>
            <person name="Wisniewski M."/>
            <person name="Droby S."/>
            <person name="Gonzalez-Candelas L."/>
            <person name="Gabaldon T."/>
        </authorList>
    </citation>
    <scope>NUCLEOTIDE SEQUENCE [LARGE SCALE GENOMIC DNA]</scope>
    <source>
        <strain evidence="1 2">PHI-1</strain>
    </source>
</reference>
<dbReference type="HOGENOM" id="CLU_052068_0_1_1"/>
<dbReference type="AlphaFoldDB" id="A0A0A2L460"/>
<dbReference type="EMBL" id="JQGA01000744">
    <property type="protein sequence ID" value="KGO73978.1"/>
    <property type="molecule type" value="Genomic_DNA"/>
</dbReference>
<dbReference type="OrthoDB" id="5343483at2759"/>
<dbReference type="PhylomeDB" id="A0A0A2L460"/>
<gene>
    <name evidence="1" type="ORF">PITC_009050</name>
</gene>
<dbReference type="Proteomes" id="UP000030104">
    <property type="component" value="Unassembled WGS sequence"/>
</dbReference>
<sequence length="311" mass="35778">MATDTGPLPLHDLIRYHGRLYVHPLEWTPRHLDLVGCQFQDVASEERAYKADENQRDTSASDAEEIATNPIYAFKSRSLGKILVGEEHAFIRVRAGSPFYFEGRSVHRPRYTIFHRHGEPQNYLTQGSPPLVGYLHYNFVIGDRGRRFDGHRPPPRGIRDWVGQELRCKKLAKIEPKNWIEDQYLVCILLALAQIQERKLKGTKPASYISRLIVGHVLENESMLFYEAEITAELLEVLQSPKTATIYRPWPTIKRKKIPYKPYNTFAGRLTAELVAPTSSSYKRSTISDSVLKRQLEDESIETSKTRQLMA</sequence>
<dbReference type="OMA" id="INFYFAG"/>
<organism evidence="1 2">
    <name type="scientific">Penicillium italicum</name>
    <name type="common">Blue mold</name>
    <dbReference type="NCBI Taxonomy" id="40296"/>
    <lineage>
        <taxon>Eukaryota</taxon>
        <taxon>Fungi</taxon>
        <taxon>Dikarya</taxon>
        <taxon>Ascomycota</taxon>
        <taxon>Pezizomycotina</taxon>
        <taxon>Eurotiomycetes</taxon>
        <taxon>Eurotiomycetidae</taxon>
        <taxon>Eurotiales</taxon>
        <taxon>Aspergillaceae</taxon>
        <taxon>Penicillium</taxon>
    </lineage>
</organism>
<accession>A0A0A2L460</accession>
<evidence type="ECO:0000313" key="1">
    <source>
        <dbReference type="EMBL" id="KGO73978.1"/>
    </source>
</evidence>
<keyword evidence="2" id="KW-1185">Reference proteome</keyword>
<name>A0A0A2L460_PENIT</name>